<evidence type="ECO:0000256" key="8">
    <source>
        <dbReference type="ARBA" id="ARBA00023065"/>
    </source>
</evidence>
<evidence type="ECO:0000256" key="10">
    <source>
        <dbReference type="ARBA" id="ARBA00023303"/>
    </source>
</evidence>
<dbReference type="GO" id="GO:0005249">
    <property type="term" value="F:voltage-gated potassium channel activity"/>
    <property type="evidence" value="ECO:0007669"/>
    <property type="project" value="InterPro"/>
</dbReference>
<accession>A0A812R6W1</accession>
<keyword evidence="4 11" id="KW-0812">Transmembrane</keyword>
<dbReference type="GO" id="GO:0008076">
    <property type="term" value="C:voltage-gated potassium channel complex"/>
    <property type="evidence" value="ECO:0007669"/>
    <property type="project" value="InterPro"/>
</dbReference>
<dbReference type="InterPro" id="IPR005821">
    <property type="entry name" value="Ion_trans_dom"/>
</dbReference>
<evidence type="ECO:0000256" key="9">
    <source>
        <dbReference type="ARBA" id="ARBA00023136"/>
    </source>
</evidence>
<keyword evidence="8" id="KW-0406">Ion transport</keyword>
<feature type="transmembrane region" description="Helical" evidence="11">
    <location>
        <begin position="491"/>
        <end position="510"/>
    </location>
</feature>
<evidence type="ECO:0000256" key="3">
    <source>
        <dbReference type="ARBA" id="ARBA00022538"/>
    </source>
</evidence>
<feature type="transmembrane region" description="Helical" evidence="11">
    <location>
        <begin position="390"/>
        <end position="411"/>
    </location>
</feature>
<organism evidence="13 14">
    <name type="scientific">Symbiodinium necroappetens</name>
    <dbReference type="NCBI Taxonomy" id="1628268"/>
    <lineage>
        <taxon>Eukaryota</taxon>
        <taxon>Sar</taxon>
        <taxon>Alveolata</taxon>
        <taxon>Dinophyceae</taxon>
        <taxon>Suessiales</taxon>
        <taxon>Symbiodiniaceae</taxon>
        <taxon>Symbiodinium</taxon>
    </lineage>
</organism>
<proteinExistence type="predicted"/>
<dbReference type="SUPFAM" id="SSF81324">
    <property type="entry name" value="Voltage-gated potassium channels"/>
    <property type="match status" value="1"/>
</dbReference>
<keyword evidence="7 11" id="KW-1133">Transmembrane helix</keyword>
<feature type="non-terminal residue" evidence="13">
    <location>
        <position position="1"/>
    </location>
</feature>
<evidence type="ECO:0000256" key="4">
    <source>
        <dbReference type="ARBA" id="ARBA00022692"/>
    </source>
</evidence>
<gene>
    <name evidence="13" type="primary">KCND3</name>
    <name evidence="13" type="ORF">SNEC2469_LOCUS11593</name>
</gene>
<dbReference type="AlphaFoldDB" id="A0A812R6W1"/>
<name>A0A812R6W1_9DINO</name>
<protein>
    <submittedName>
        <fullName evidence="13">KCND3 protein</fullName>
    </submittedName>
</protein>
<keyword evidence="3" id="KW-0633">Potassium transport</keyword>
<dbReference type="InterPro" id="IPR028325">
    <property type="entry name" value="VG_K_chnl"/>
</dbReference>
<comment type="caution">
    <text evidence="13">The sequence shown here is derived from an EMBL/GenBank/DDBJ whole genome shotgun (WGS) entry which is preliminary data.</text>
</comment>
<dbReference type="Gene3D" id="1.10.287.70">
    <property type="match status" value="1"/>
</dbReference>
<keyword evidence="10" id="KW-0407">Ion channel</keyword>
<keyword evidence="14" id="KW-1185">Reference proteome</keyword>
<dbReference type="OrthoDB" id="415460at2759"/>
<evidence type="ECO:0000259" key="12">
    <source>
        <dbReference type="Pfam" id="PF00520"/>
    </source>
</evidence>
<evidence type="ECO:0000256" key="6">
    <source>
        <dbReference type="ARBA" id="ARBA00022958"/>
    </source>
</evidence>
<evidence type="ECO:0000256" key="2">
    <source>
        <dbReference type="ARBA" id="ARBA00022448"/>
    </source>
</evidence>
<dbReference type="PANTHER" id="PTHR11537">
    <property type="entry name" value="VOLTAGE-GATED POTASSIUM CHANNEL"/>
    <property type="match status" value="1"/>
</dbReference>
<dbReference type="Pfam" id="PF12314">
    <property type="entry name" value="IMCp"/>
    <property type="match status" value="2"/>
</dbReference>
<feature type="domain" description="Ion transport" evidence="12">
    <location>
        <begin position="345"/>
        <end position="516"/>
    </location>
</feature>
<dbReference type="InterPro" id="IPR022086">
    <property type="entry name" value="IMCp"/>
</dbReference>
<evidence type="ECO:0000256" key="1">
    <source>
        <dbReference type="ARBA" id="ARBA00004141"/>
    </source>
</evidence>
<feature type="transmembrane region" description="Helical" evidence="11">
    <location>
        <begin position="16"/>
        <end position="35"/>
    </location>
</feature>
<keyword evidence="2" id="KW-0813">Transport</keyword>
<keyword evidence="6" id="KW-0630">Potassium</keyword>
<reference evidence="13" key="1">
    <citation type="submission" date="2021-02" db="EMBL/GenBank/DDBJ databases">
        <authorList>
            <person name="Dougan E. K."/>
            <person name="Rhodes N."/>
            <person name="Thang M."/>
            <person name="Chan C."/>
        </authorList>
    </citation>
    <scope>NUCLEOTIDE SEQUENCE</scope>
</reference>
<evidence type="ECO:0000256" key="11">
    <source>
        <dbReference type="SAM" id="Phobius"/>
    </source>
</evidence>
<evidence type="ECO:0000313" key="14">
    <source>
        <dbReference type="Proteomes" id="UP000601435"/>
    </source>
</evidence>
<keyword evidence="5" id="KW-0631">Potassium channel</keyword>
<dbReference type="EMBL" id="CAJNJA010018409">
    <property type="protein sequence ID" value="CAE7422622.1"/>
    <property type="molecule type" value="Genomic_DNA"/>
</dbReference>
<comment type="subcellular location">
    <subcellularLocation>
        <location evidence="1">Membrane</location>
        <topology evidence="1">Multi-pass membrane protein</topology>
    </subcellularLocation>
</comment>
<evidence type="ECO:0000313" key="13">
    <source>
        <dbReference type="EMBL" id="CAE7422622.1"/>
    </source>
</evidence>
<feature type="transmembrane region" description="Helical" evidence="11">
    <location>
        <begin position="47"/>
        <end position="66"/>
    </location>
</feature>
<dbReference type="Pfam" id="PF00520">
    <property type="entry name" value="Ion_trans"/>
    <property type="match status" value="1"/>
</dbReference>
<dbReference type="Proteomes" id="UP000601435">
    <property type="component" value="Unassembled WGS sequence"/>
</dbReference>
<evidence type="ECO:0000256" key="5">
    <source>
        <dbReference type="ARBA" id="ARBA00022826"/>
    </source>
</evidence>
<keyword evidence="9 11" id="KW-0472">Membrane</keyword>
<evidence type="ECO:0000256" key="7">
    <source>
        <dbReference type="ARBA" id="ARBA00022989"/>
    </source>
</evidence>
<dbReference type="GO" id="GO:0001508">
    <property type="term" value="P:action potential"/>
    <property type="evidence" value="ECO:0007669"/>
    <property type="project" value="TreeGrafter"/>
</dbReference>
<feature type="transmembrane region" description="Helical" evidence="11">
    <location>
        <begin position="148"/>
        <end position="168"/>
    </location>
</feature>
<sequence length="864" mass="95423">MGKCCNDLGSSPTLQLLIIISLVVYAFVTVVNIVIDFLGQEYELPYDVLNPSISLLMLGIFLVFWLTCCSRCCAPCFCGPEMPDVPAGCMCQQCGGNPAMMDCPFYIVFLLDGVAGSPDAAIDSILNDPNVDWDTAIEMVEFIDNFTWLHYLRFLLLGLAVFGIFQAIKKRRMMLNGECKSSSAYGAPPAYGGAPPAYGGAPPVAVGAPVTVPPVVKATVVQESNALLAIAAQPTSGGPMKKWFCNFTFLFPAESYEAASLLNMVLPGDADEFDEVWYPANFTEEVEPDGDTMDCCTLLLKNGTATVDLWDGSGYPYPGARTEAVVDDTDEGDWLANTPIEVAELSLLRVLYITRVVRLFKLTRALNADLGQFNEINDLFKKVLANAAPAILMTVLLIVIALFFFGTFIWFCERGEWAGKDSPRYQALVIGDRGSEAGAWLRVAADGLTEELSPFTSIPGAFWWTIVTITTVGYGDQVPTSWVGKTVGSVAMLYGTVILGLPLFVVGATFGQEYNRLMKDAKRREELKSDRSAGKHGAPLRHAERTARFAKATGNFIEEHESLRVAMKEYCPLLGIPEGVVCNWEEGLRAALLEQSPATGMDRLMIRVLHYLAEVEEYWMLKVDISPKGLSSPDSKSSRYPDRGTDPTIAARMSSLVSVVSVRLAITGCQLGMVPSEVLAKVEVITQVPSYELQQVEKRVELPVVELQEKIVEVPQAEVIENPVEVPDIEICEIIKQVPKYEIHYIDKEVIKHQIEYVEKLVEVPHVVYEERIIEVPQVERRELIRHVPVSNVQLVDKKVPKHTLQVTEKVVEVPTVLHQERAVEVPEVAVVETITEVPKVLVNSVPVEVPKVVNVQIQERLEE</sequence>
<dbReference type="PANTHER" id="PTHR11537:SF254">
    <property type="entry name" value="POTASSIUM VOLTAGE-GATED CHANNEL PROTEIN SHAB"/>
    <property type="match status" value="1"/>
</dbReference>